<feature type="transmembrane region" description="Helical" evidence="1">
    <location>
        <begin position="6"/>
        <end position="23"/>
    </location>
</feature>
<organism evidence="2 3">
    <name type="scientific">Endosaccharibacter trunci</name>
    <dbReference type="NCBI Taxonomy" id="2812733"/>
    <lineage>
        <taxon>Bacteria</taxon>
        <taxon>Pseudomonadati</taxon>
        <taxon>Pseudomonadota</taxon>
        <taxon>Alphaproteobacteria</taxon>
        <taxon>Acetobacterales</taxon>
        <taxon>Acetobacteraceae</taxon>
        <taxon>Endosaccharibacter</taxon>
    </lineage>
</organism>
<dbReference type="RefSeq" id="WP_422864862.1">
    <property type="nucleotide sequence ID" value="NZ_JAMSKV010000012.1"/>
</dbReference>
<evidence type="ECO:0000256" key="1">
    <source>
        <dbReference type="SAM" id="Phobius"/>
    </source>
</evidence>
<sequence>MFIQQVIAHTPVWVWIMLAYLVWQGVRALQDQTVSLRRMVVVPVLFAAWGIEGMLSGHPGPMQWLCWIAGAVVLAPLGLLTGPTLHAVDPATGLVHRGGSAGPLIRSLSVFVLKYGSAVAVAMQTPPSPTTLAVSAAISGATAGYFGGWLLSLRVRHKVAPRSALQAA</sequence>
<evidence type="ECO:0000313" key="3">
    <source>
        <dbReference type="Proteomes" id="UP001524587"/>
    </source>
</evidence>
<feature type="transmembrane region" description="Helical" evidence="1">
    <location>
        <begin position="35"/>
        <end position="56"/>
    </location>
</feature>
<feature type="transmembrane region" description="Helical" evidence="1">
    <location>
        <begin position="131"/>
        <end position="153"/>
    </location>
</feature>
<dbReference type="Pfam" id="PF20327">
    <property type="entry name" value="DUF6622"/>
    <property type="match status" value="1"/>
</dbReference>
<dbReference type="Proteomes" id="UP001524587">
    <property type="component" value="Unassembled WGS sequence"/>
</dbReference>
<protein>
    <recommendedName>
        <fullName evidence="4">Transmembrane protein</fullName>
    </recommendedName>
</protein>
<gene>
    <name evidence="2" type="ORF">NFI95_13085</name>
</gene>
<keyword evidence="1" id="KW-0812">Transmembrane</keyword>
<reference evidence="2 3" key="1">
    <citation type="submission" date="2022-06" db="EMBL/GenBank/DDBJ databases">
        <title>Endosaccharibacter gen. nov., sp. nov., endophytic bacteria isolated from sugarcane.</title>
        <authorList>
            <person name="Pitiwittayakul N."/>
            <person name="Yukphan P."/>
            <person name="Charoenyingcharoen P."/>
            <person name="Tanasupawat S."/>
        </authorList>
    </citation>
    <scope>NUCLEOTIDE SEQUENCE [LARGE SCALE GENOMIC DNA]</scope>
    <source>
        <strain evidence="2 3">KSS8</strain>
    </source>
</reference>
<dbReference type="EMBL" id="JAMSKV010000012">
    <property type="protein sequence ID" value="MCQ8279374.1"/>
    <property type="molecule type" value="Genomic_DNA"/>
</dbReference>
<dbReference type="InterPro" id="IPR046730">
    <property type="entry name" value="DUF6622"/>
</dbReference>
<keyword evidence="3" id="KW-1185">Reference proteome</keyword>
<evidence type="ECO:0000313" key="2">
    <source>
        <dbReference type="EMBL" id="MCQ8279374.1"/>
    </source>
</evidence>
<accession>A0ABT1W906</accession>
<keyword evidence="1" id="KW-1133">Transmembrane helix</keyword>
<comment type="caution">
    <text evidence="2">The sequence shown here is derived from an EMBL/GenBank/DDBJ whole genome shotgun (WGS) entry which is preliminary data.</text>
</comment>
<evidence type="ECO:0008006" key="4">
    <source>
        <dbReference type="Google" id="ProtNLM"/>
    </source>
</evidence>
<keyword evidence="1" id="KW-0472">Membrane</keyword>
<proteinExistence type="predicted"/>
<feature type="transmembrane region" description="Helical" evidence="1">
    <location>
        <begin position="62"/>
        <end position="82"/>
    </location>
</feature>
<name>A0ABT1W906_9PROT</name>